<evidence type="ECO:0000313" key="3">
    <source>
        <dbReference type="Proteomes" id="UP000252706"/>
    </source>
</evidence>
<dbReference type="AlphaFoldDB" id="A0A366WY84"/>
<sequence length="264" mass="29056">MFGVKTNNGPLEPLEVSNGLTVNTAAIDAAWNDSGDNTIVIDQQVTGPTNASGEFVDVVCFSSGTLIETLQGPMRVETLTTRDQVLIYDGSYEPIRWIGSRRLSSAQLEANPKLKPIQIRADALGTGFPMQDLSVSPQHRVLVSSRIAMRMFGSRDVLIPARKLLPLSGVDIVENTAGGVEYWHILFDDHQVIWSNGTPSESLFTGPEALKAVSPDGREEIQKLFPQVCKPDFKPNAARHIPEKGKRVRKLVQRHQANNIPLYC</sequence>
<proteinExistence type="predicted"/>
<dbReference type="Proteomes" id="UP000252706">
    <property type="component" value="Unassembled WGS sequence"/>
</dbReference>
<dbReference type="OrthoDB" id="6305173at2"/>
<protein>
    <submittedName>
        <fullName evidence="2">Hemolysin</fullName>
    </submittedName>
</protein>
<evidence type="ECO:0000313" key="2">
    <source>
        <dbReference type="EMBL" id="RBW54640.1"/>
    </source>
</evidence>
<dbReference type="InterPro" id="IPR028992">
    <property type="entry name" value="Hedgehog/Intein_dom"/>
</dbReference>
<comment type="caution">
    <text evidence="2">The sequence shown here is derived from an EMBL/GenBank/DDBJ whole genome shotgun (WGS) entry which is preliminary data.</text>
</comment>
<reference evidence="2 3" key="1">
    <citation type="submission" date="2018-07" db="EMBL/GenBank/DDBJ databases">
        <title>Modular assembly of carbohydrate-degrading microbial communities in the ocean.</title>
        <authorList>
            <person name="Enke T.N."/>
            <person name="Datta M.S."/>
            <person name="Schwartzman J.A."/>
            <person name="Cermak N."/>
            <person name="Schmitz D.A."/>
            <person name="Barrere J."/>
            <person name="Cordero O.X."/>
        </authorList>
    </citation>
    <scope>NUCLEOTIDE SEQUENCE [LARGE SCALE GENOMIC DNA]</scope>
    <source>
        <strain evidence="2 3">C3M10</strain>
    </source>
</reference>
<name>A0A366WY84_9RHOB</name>
<accession>A0A366WY84</accession>
<organism evidence="2 3">
    <name type="scientific">Phaeobacter gallaeciensis</name>
    <dbReference type="NCBI Taxonomy" id="60890"/>
    <lineage>
        <taxon>Bacteria</taxon>
        <taxon>Pseudomonadati</taxon>
        <taxon>Pseudomonadota</taxon>
        <taxon>Alphaproteobacteria</taxon>
        <taxon>Rhodobacterales</taxon>
        <taxon>Roseobacteraceae</taxon>
        <taxon>Phaeobacter</taxon>
    </lineage>
</organism>
<dbReference type="EMBL" id="QOCE01000031">
    <property type="protein sequence ID" value="RBW54640.1"/>
    <property type="molecule type" value="Genomic_DNA"/>
</dbReference>
<feature type="domain" description="Hedgehog/Intein (Hint)" evidence="1">
    <location>
        <begin position="59"/>
        <end position="206"/>
    </location>
</feature>
<dbReference type="InterPro" id="IPR036844">
    <property type="entry name" value="Hint_dom_sf"/>
</dbReference>
<dbReference type="Pfam" id="PF13403">
    <property type="entry name" value="Hint_2"/>
    <property type="match status" value="1"/>
</dbReference>
<dbReference type="SUPFAM" id="SSF51294">
    <property type="entry name" value="Hedgehog/intein (Hint) domain"/>
    <property type="match status" value="1"/>
</dbReference>
<evidence type="ECO:0000259" key="1">
    <source>
        <dbReference type="Pfam" id="PF13403"/>
    </source>
</evidence>
<gene>
    <name evidence="2" type="ORF">DS909_11930</name>
</gene>